<gene>
    <name evidence="1" type="ORF">WG66_19986</name>
</gene>
<organism evidence="1 2">
    <name type="scientific">Moniliophthora roreri</name>
    <name type="common">Frosty pod rot fungus</name>
    <name type="synonym">Monilia roreri</name>
    <dbReference type="NCBI Taxonomy" id="221103"/>
    <lineage>
        <taxon>Eukaryota</taxon>
        <taxon>Fungi</taxon>
        <taxon>Dikarya</taxon>
        <taxon>Basidiomycota</taxon>
        <taxon>Agaricomycotina</taxon>
        <taxon>Agaricomycetes</taxon>
        <taxon>Agaricomycetidae</taxon>
        <taxon>Agaricales</taxon>
        <taxon>Marasmiineae</taxon>
        <taxon>Marasmiaceae</taxon>
        <taxon>Moniliophthora</taxon>
    </lineage>
</organism>
<name>A0A0W0ETN4_MONRR</name>
<proteinExistence type="predicted"/>
<accession>A0A0W0ETN4</accession>
<dbReference type="Proteomes" id="UP000054988">
    <property type="component" value="Unassembled WGS sequence"/>
</dbReference>
<evidence type="ECO:0000313" key="1">
    <source>
        <dbReference type="EMBL" id="KTB27431.1"/>
    </source>
</evidence>
<sequence>MSYPQTTEYWWIVESQTAYTVKNMRSKGHASIVRLLVLDGNDLPYREQL</sequence>
<protein>
    <submittedName>
        <fullName evidence="1">Uncharacterized protein</fullName>
    </submittedName>
</protein>
<reference evidence="1 2" key="1">
    <citation type="submission" date="2015-12" db="EMBL/GenBank/DDBJ databases">
        <title>Draft genome sequence of Moniliophthora roreri, the causal agent of frosty pod rot of cacao.</title>
        <authorList>
            <person name="Aime M.C."/>
            <person name="Diaz-Valderrama J.R."/>
            <person name="Kijpornyongpan T."/>
            <person name="Phillips-Mora W."/>
        </authorList>
    </citation>
    <scope>NUCLEOTIDE SEQUENCE [LARGE SCALE GENOMIC DNA]</scope>
    <source>
        <strain evidence="1 2">MCA 2952</strain>
    </source>
</reference>
<dbReference type="AlphaFoldDB" id="A0A0W0ETN4"/>
<evidence type="ECO:0000313" key="2">
    <source>
        <dbReference type="Proteomes" id="UP000054988"/>
    </source>
</evidence>
<dbReference type="EMBL" id="LATX01002554">
    <property type="protein sequence ID" value="KTB27431.1"/>
    <property type="molecule type" value="Genomic_DNA"/>
</dbReference>
<comment type="caution">
    <text evidence="1">The sequence shown here is derived from an EMBL/GenBank/DDBJ whole genome shotgun (WGS) entry which is preliminary data.</text>
</comment>